<gene>
    <name evidence="4" type="ORF">AMPC_22320</name>
</gene>
<dbReference type="Proteomes" id="UP001162734">
    <property type="component" value="Chromosome"/>
</dbReference>
<name>A0ABM7XB79_9BACT</name>
<sequence>MPTRPRTGPRPRDAEATRAALLRAATETFAEAGFAGARVDAIAERAGVNKRMIYAYFRDKAGLYREVLASRFRGAAEVSRGVAAGRGPRAALEALVRWYFEVLARDPPFARLLAWEMLSGGARGHDILIESATPALDVFAGLVRRGIDAGAFRRDLDPELLRAAVTSVTIGYFLQRGVARGRVQDRAWNPARFLDHACRLLFDGIAAPGGRR</sequence>
<dbReference type="RefSeq" id="WP_248340783.1">
    <property type="nucleotide sequence ID" value="NZ_AP025592.1"/>
</dbReference>
<dbReference type="PANTHER" id="PTHR30328:SF54">
    <property type="entry name" value="HTH-TYPE TRANSCRIPTIONAL REPRESSOR SCO4008"/>
    <property type="match status" value="1"/>
</dbReference>
<dbReference type="PRINTS" id="PR00455">
    <property type="entry name" value="HTHTETR"/>
</dbReference>
<dbReference type="InterPro" id="IPR036271">
    <property type="entry name" value="Tet_transcr_reg_TetR-rel_C_sf"/>
</dbReference>
<evidence type="ECO:0000256" key="1">
    <source>
        <dbReference type="ARBA" id="ARBA00023125"/>
    </source>
</evidence>
<dbReference type="PANTHER" id="PTHR30328">
    <property type="entry name" value="TRANSCRIPTIONAL REPRESSOR"/>
    <property type="match status" value="1"/>
</dbReference>
<dbReference type="InterPro" id="IPR001647">
    <property type="entry name" value="HTH_TetR"/>
</dbReference>
<proteinExistence type="predicted"/>
<protein>
    <recommendedName>
        <fullName evidence="3">HTH tetR-type domain-containing protein</fullName>
    </recommendedName>
</protein>
<keyword evidence="5" id="KW-1185">Reference proteome</keyword>
<dbReference type="SUPFAM" id="SSF46689">
    <property type="entry name" value="Homeodomain-like"/>
    <property type="match status" value="1"/>
</dbReference>
<organism evidence="4 5">
    <name type="scientific">Anaeromyxobacter paludicola</name>
    <dbReference type="NCBI Taxonomy" id="2918171"/>
    <lineage>
        <taxon>Bacteria</taxon>
        <taxon>Pseudomonadati</taxon>
        <taxon>Myxococcota</taxon>
        <taxon>Myxococcia</taxon>
        <taxon>Myxococcales</taxon>
        <taxon>Cystobacterineae</taxon>
        <taxon>Anaeromyxobacteraceae</taxon>
        <taxon>Anaeromyxobacter</taxon>
    </lineage>
</organism>
<evidence type="ECO:0000256" key="2">
    <source>
        <dbReference type="PROSITE-ProRule" id="PRU00335"/>
    </source>
</evidence>
<feature type="domain" description="HTH tetR-type" evidence="3">
    <location>
        <begin position="15"/>
        <end position="75"/>
    </location>
</feature>
<evidence type="ECO:0000259" key="3">
    <source>
        <dbReference type="PROSITE" id="PS50977"/>
    </source>
</evidence>
<dbReference type="EMBL" id="AP025592">
    <property type="protein sequence ID" value="BDG09119.1"/>
    <property type="molecule type" value="Genomic_DNA"/>
</dbReference>
<dbReference type="Gene3D" id="1.10.357.10">
    <property type="entry name" value="Tetracycline Repressor, domain 2"/>
    <property type="match status" value="1"/>
</dbReference>
<reference evidence="5" key="1">
    <citation type="journal article" date="2022" name="Int. J. Syst. Evol. Microbiol.">
        <title>Anaeromyxobacter oryzae sp. nov., Anaeromyxobacter diazotrophicus sp. nov. and Anaeromyxobacter paludicola sp. nov., isolated from paddy soils.</title>
        <authorList>
            <person name="Itoh H."/>
            <person name="Xu Z."/>
            <person name="Mise K."/>
            <person name="Masuda Y."/>
            <person name="Ushijima N."/>
            <person name="Hayakawa C."/>
            <person name="Shiratori Y."/>
            <person name="Senoo K."/>
        </authorList>
    </citation>
    <scope>NUCLEOTIDE SEQUENCE [LARGE SCALE GENOMIC DNA]</scope>
    <source>
        <strain evidence="5">Red630</strain>
    </source>
</reference>
<accession>A0ABM7XB79</accession>
<dbReference type="InterPro" id="IPR050109">
    <property type="entry name" value="HTH-type_TetR-like_transc_reg"/>
</dbReference>
<evidence type="ECO:0000313" key="4">
    <source>
        <dbReference type="EMBL" id="BDG09119.1"/>
    </source>
</evidence>
<dbReference type="Pfam" id="PF17938">
    <property type="entry name" value="TetR_C_29"/>
    <property type="match status" value="1"/>
</dbReference>
<evidence type="ECO:0000313" key="5">
    <source>
        <dbReference type="Proteomes" id="UP001162734"/>
    </source>
</evidence>
<keyword evidence="1 2" id="KW-0238">DNA-binding</keyword>
<dbReference type="SUPFAM" id="SSF48498">
    <property type="entry name" value="Tetracyclin repressor-like, C-terminal domain"/>
    <property type="match status" value="1"/>
</dbReference>
<dbReference type="Pfam" id="PF00440">
    <property type="entry name" value="TetR_N"/>
    <property type="match status" value="1"/>
</dbReference>
<dbReference type="InterPro" id="IPR009057">
    <property type="entry name" value="Homeodomain-like_sf"/>
</dbReference>
<dbReference type="InterPro" id="IPR041474">
    <property type="entry name" value="NicS_C"/>
</dbReference>
<dbReference type="PROSITE" id="PS50977">
    <property type="entry name" value="HTH_TETR_2"/>
    <property type="match status" value="1"/>
</dbReference>
<feature type="DNA-binding region" description="H-T-H motif" evidence="2">
    <location>
        <begin position="38"/>
        <end position="57"/>
    </location>
</feature>